<evidence type="ECO:0000313" key="6">
    <source>
        <dbReference type="EMBL" id="SNR50349.1"/>
    </source>
</evidence>
<dbReference type="PANTHER" id="PTHR12682:SF11">
    <property type="entry name" value="PROTEIN ARCHEASE"/>
    <property type="match status" value="1"/>
</dbReference>
<evidence type="ECO:0000256" key="1">
    <source>
        <dbReference type="ARBA" id="ARBA00007963"/>
    </source>
</evidence>
<evidence type="ECO:0000313" key="7">
    <source>
        <dbReference type="Proteomes" id="UP000198397"/>
    </source>
</evidence>
<evidence type="ECO:0000256" key="4">
    <source>
        <dbReference type="ARBA" id="ARBA00022837"/>
    </source>
</evidence>
<protein>
    <submittedName>
        <fullName evidence="6">SHS2 domain-containing protein</fullName>
    </submittedName>
</protein>
<dbReference type="AlphaFoldDB" id="A0A238WXL8"/>
<evidence type="ECO:0000259" key="5">
    <source>
        <dbReference type="Pfam" id="PF01951"/>
    </source>
</evidence>
<feature type="domain" description="Archease" evidence="5">
    <location>
        <begin position="27"/>
        <end position="178"/>
    </location>
</feature>
<dbReference type="Proteomes" id="UP000198397">
    <property type="component" value="Unassembled WGS sequence"/>
</dbReference>
<accession>A0A238WXL8</accession>
<gene>
    <name evidence="6" type="ORF">SAMN06264855_11082</name>
</gene>
<dbReference type="GO" id="GO:0008033">
    <property type="term" value="P:tRNA processing"/>
    <property type="evidence" value="ECO:0007669"/>
    <property type="project" value="UniProtKB-KW"/>
</dbReference>
<reference evidence="6 7" key="1">
    <citation type="submission" date="2017-06" db="EMBL/GenBank/DDBJ databases">
        <authorList>
            <person name="Kim H.J."/>
            <person name="Triplett B.A."/>
        </authorList>
    </citation>
    <scope>NUCLEOTIDE SEQUENCE [LARGE SCALE GENOMIC DNA]</scope>
    <source>
        <strain evidence="6 7">DSM 8800</strain>
    </source>
</reference>
<dbReference type="InterPro" id="IPR002804">
    <property type="entry name" value="Archease"/>
</dbReference>
<dbReference type="InterPro" id="IPR023572">
    <property type="entry name" value="Archease_dom"/>
</dbReference>
<dbReference type="Pfam" id="PF01951">
    <property type="entry name" value="Archease"/>
    <property type="match status" value="1"/>
</dbReference>
<keyword evidence="4" id="KW-0106">Calcium</keyword>
<dbReference type="EMBL" id="FZNQ01000010">
    <property type="protein sequence ID" value="SNR50349.1"/>
    <property type="molecule type" value="Genomic_DNA"/>
</dbReference>
<dbReference type="PANTHER" id="PTHR12682">
    <property type="entry name" value="ARCHEASE"/>
    <property type="match status" value="1"/>
</dbReference>
<keyword evidence="7" id="KW-1185">Reference proteome</keyword>
<proteinExistence type="inferred from homology"/>
<dbReference type="GO" id="GO:0046872">
    <property type="term" value="F:metal ion binding"/>
    <property type="evidence" value="ECO:0007669"/>
    <property type="project" value="UniProtKB-KW"/>
</dbReference>
<dbReference type="Gene3D" id="3.55.10.10">
    <property type="entry name" value="Archease domain"/>
    <property type="match status" value="1"/>
</dbReference>
<keyword evidence="3" id="KW-0479">Metal-binding</keyword>
<keyword evidence="2" id="KW-0819">tRNA processing</keyword>
<comment type="similarity">
    <text evidence="1">Belongs to the archease family.</text>
</comment>
<sequence length="178" mass="19280">MRITPSTAMDADGKREVVTSASPDVSYQLREHTADVAVEASAPTLAGVFAAVAEGFTAASCEAVPDGGERFELTVTAESREAALFEYLDELIYERDVRLVLPVDHEVTVDGSDHEVTVDESGHGAAVDESGHRWEITATARGVPLAELDAREIKAVTYSEMTLERRDGGWYAYVVFDV</sequence>
<dbReference type="InterPro" id="IPR036820">
    <property type="entry name" value="Archease_dom_sf"/>
</dbReference>
<evidence type="ECO:0000256" key="2">
    <source>
        <dbReference type="ARBA" id="ARBA00022694"/>
    </source>
</evidence>
<evidence type="ECO:0000256" key="3">
    <source>
        <dbReference type="ARBA" id="ARBA00022723"/>
    </source>
</evidence>
<name>A0A238WXL8_HALVU</name>
<organism evidence="6 7">
    <name type="scientific">Halorubrum vacuolatum</name>
    <name type="common">Natronobacterium vacuolatum</name>
    <dbReference type="NCBI Taxonomy" id="63740"/>
    <lineage>
        <taxon>Archaea</taxon>
        <taxon>Methanobacteriati</taxon>
        <taxon>Methanobacteriota</taxon>
        <taxon>Stenosarchaea group</taxon>
        <taxon>Halobacteria</taxon>
        <taxon>Halobacteriales</taxon>
        <taxon>Haloferacaceae</taxon>
        <taxon>Halorubrum</taxon>
    </lineage>
</organism>
<dbReference type="SUPFAM" id="SSF69819">
    <property type="entry name" value="MTH1598-like"/>
    <property type="match status" value="1"/>
</dbReference>